<dbReference type="Proteomes" id="UP000006875">
    <property type="component" value="Chromosome"/>
</dbReference>
<feature type="domain" description="HTH tetR-type" evidence="3">
    <location>
        <begin position="2"/>
        <end position="62"/>
    </location>
</feature>
<keyword evidence="1 2" id="KW-0238">DNA-binding</keyword>
<dbReference type="AlphaFoldDB" id="E3HAQ9"/>
<dbReference type="STRING" id="572544.Ilyop_0271"/>
<dbReference type="eggNOG" id="COG1309">
    <property type="taxonomic scope" value="Bacteria"/>
</dbReference>
<organism evidence="4 5">
    <name type="scientific">Ilyobacter polytropus (strain ATCC 51220 / DSM 2926 / LMG 16218 / CuHBu1)</name>
    <dbReference type="NCBI Taxonomy" id="572544"/>
    <lineage>
        <taxon>Bacteria</taxon>
        <taxon>Fusobacteriati</taxon>
        <taxon>Fusobacteriota</taxon>
        <taxon>Fusobacteriia</taxon>
        <taxon>Fusobacteriales</taxon>
        <taxon>Fusobacteriaceae</taxon>
        <taxon>Ilyobacter</taxon>
    </lineage>
</organism>
<dbReference type="RefSeq" id="WP_013386731.1">
    <property type="nucleotide sequence ID" value="NC_014632.1"/>
</dbReference>
<dbReference type="SUPFAM" id="SSF46689">
    <property type="entry name" value="Homeodomain-like"/>
    <property type="match status" value="2"/>
</dbReference>
<feature type="domain" description="HTH tetR-type" evidence="3">
    <location>
        <begin position="193"/>
        <end position="253"/>
    </location>
</feature>
<keyword evidence="5" id="KW-1185">Reference proteome</keyword>
<dbReference type="EMBL" id="CP002281">
    <property type="protein sequence ID" value="ADO82060.1"/>
    <property type="molecule type" value="Genomic_DNA"/>
</dbReference>
<name>E3HAQ9_ILYPC</name>
<evidence type="ECO:0000313" key="4">
    <source>
        <dbReference type="EMBL" id="ADO82060.1"/>
    </source>
</evidence>
<feature type="DNA-binding region" description="H-T-H motif" evidence="2">
    <location>
        <begin position="25"/>
        <end position="44"/>
    </location>
</feature>
<dbReference type="PANTHER" id="PTHR43479">
    <property type="entry name" value="ACREF/ENVCD OPERON REPRESSOR-RELATED"/>
    <property type="match status" value="1"/>
</dbReference>
<evidence type="ECO:0000259" key="3">
    <source>
        <dbReference type="PROSITE" id="PS50977"/>
    </source>
</evidence>
<dbReference type="Pfam" id="PF00440">
    <property type="entry name" value="TetR_N"/>
    <property type="match status" value="2"/>
</dbReference>
<gene>
    <name evidence="4" type="ordered locus">Ilyop_0271</name>
</gene>
<evidence type="ECO:0000256" key="2">
    <source>
        <dbReference type="PROSITE-ProRule" id="PRU00335"/>
    </source>
</evidence>
<proteinExistence type="predicted"/>
<dbReference type="HOGENOM" id="CLU_058230_0_0_0"/>
<evidence type="ECO:0000256" key="1">
    <source>
        <dbReference type="ARBA" id="ARBA00023125"/>
    </source>
</evidence>
<sequence>MSKGRDKLIESSIQLFSNNTYENVSVSKICKLGKVSNGLFYKHFKNKEEIFKHLLEETSNRIQNYFNDITGNTVQDRLESFIEINFKLTKDQLPLIRVYREGQYKFTEFEQRLREVYLEALNVIFNKNLDEFEYLFIMSGIRYINVNFVLRGIENNPKFLAERLMNGIFSEGNLDINNLKEKDLYLRVLFNSENIRHQLLKEGEILFGSKGVYETKINDIVNSVGAGVGSFYYYYKTKEEFLKEIAINTKNTLLFFLKDNSQNDLSPIDQHIFLLYLMHEYFKKSTYKYQILRELEFIEYDVSIDYFRALEEYYIHTLSKTHYTFEEKRIISAFLIGLSHYMGIEFFFTKNLNDKDNFLKKMNYFLSHGIKDSL</sequence>
<feature type="DNA-binding region" description="H-T-H motif" evidence="2">
    <location>
        <begin position="216"/>
        <end position="235"/>
    </location>
</feature>
<accession>E3HAQ9</accession>
<protein>
    <submittedName>
        <fullName evidence="4">Transcriptional regulator, TetR family</fullName>
    </submittedName>
</protein>
<reference evidence="4 5" key="1">
    <citation type="journal article" date="2010" name="Stand. Genomic Sci.">
        <title>Complete genome sequence of Ilyobacter polytropus type strain (CuHbu1).</title>
        <authorList>
            <person name="Sikorski J."/>
            <person name="Chertkov O."/>
            <person name="Lapidus A."/>
            <person name="Nolan M."/>
            <person name="Lucas S."/>
            <person name="Del Rio T.G."/>
            <person name="Tice H."/>
            <person name="Cheng J.F."/>
            <person name="Tapia R."/>
            <person name="Han C."/>
            <person name="Goodwin L."/>
            <person name="Pitluck S."/>
            <person name="Liolios K."/>
            <person name="Ivanova N."/>
            <person name="Mavromatis K."/>
            <person name="Mikhailova N."/>
            <person name="Pati A."/>
            <person name="Chen A."/>
            <person name="Palaniappan K."/>
            <person name="Land M."/>
            <person name="Hauser L."/>
            <person name="Chang Y.J."/>
            <person name="Jeffries C.D."/>
            <person name="Brambilla E."/>
            <person name="Yasawong M."/>
            <person name="Rohde M."/>
            <person name="Pukall R."/>
            <person name="Spring S."/>
            <person name="Goker M."/>
            <person name="Woyke T."/>
            <person name="Bristow J."/>
            <person name="Eisen J.A."/>
            <person name="Markowitz V."/>
            <person name="Hugenholtz P."/>
            <person name="Kyrpides N.C."/>
            <person name="Klenk H.P."/>
        </authorList>
    </citation>
    <scope>NUCLEOTIDE SEQUENCE [LARGE SCALE GENOMIC DNA]</scope>
    <source>
        <strain evidence="5">ATCC 51220 / DSM 2926 / LMG 16218 / CuHBu1</strain>
    </source>
</reference>
<dbReference type="GO" id="GO:0003677">
    <property type="term" value="F:DNA binding"/>
    <property type="evidence" value="ECO:0007669"/>
    <property type="project" value="UniProtKB-UniRule"/>
</dbReference>
<dbReference type="InterPro" id="IPR009057">
    <property type="entry name" value="Homeodomain-like_sf"/>
</dbReference>
<dbReference type="PROSITE" id="PS50977">
    <property type="entry name" value="HTH_TETR_2"/>
    <property type="match status" value="2"/>
</dbReference>
<evidence type="ECO:0000313" key="5">
    <source>
        <dbReference type="Proteomes" id="UP000006875"/>
    </source>
</evidence>
<dbReference type="OrthoDB" id="92787at2"/>
<dbReference type="KEGG" id="ipo:Ilyop_0271"/>
<dbReference type="InterPro" id="IPR001647">
    <property type="entry name" value="HTH_TetR"/>
</dbReference>
<dbReference type="InterPro" id="IPR050624">
    <property type="entry name" value="HTH-type_Tx_Regulator"/>
</dbReference>
<dbReference type="Gene3D" id="1.10.357.10">
    <property type="entry name" value="Tetracycline Repressor, domain 2"/>
    <property type="match status" value="2"/>
</dbReference>
<dbReference type="PANTHER" id="PTHR43479:SF11">
    <property type="entry name" value="ACREF_ENVCD OPERON REPRESSOR-RELATED"/>
    <property type="match status" value="1"/>
</dbReference>